<dbReference type="GO" id="GO:0016829">
    <property type="term" value="F:lyase activity"/>
    <property type="evidence" value="ECO:0007669"/>
    <property type="project" value="InterPro"/>
</dbReference>
<comment type="caution">
    <text evidence="3">The sequence shown here is derived from an EMBL/GenBank/DDBJ whole genome shotgun (WGS) entry which is preliminary data.</text>
</comment>
<evidence type="ECO:0000313" key="3">
    <source>
        <dbReference type="EMBL" id="KIQ70813.1"/>
    </source>
</evidence>
<keyword evidence="4" id="KW-1185">Reference proteome</keyword>
<dbReference type="Pfam" id="PF07940">
    <property type="entry name" value="Hepar_II_III_C"/>
    <property type="match status" value="1"/>
</dbReference>
<feature type="domain" description="Heparinase II/III-like C-terminal" evidence="2">
    <location>
        <begin position="301"/>
        <end position="553"/>
    </location>
</feature>
<dbReference type="Proteomes" id="UP000035100">
    <property type="component" value="Unassembled WGS sequence"/>
</dbReference>
<proteinExistence type="predicted"/>
<dbReference type="InterPro" id="IPR012480">
    <property type="entry name" value="Hepar_II_III_C"/>
</dbReference>
<dbReference type="Gene3D" id="1.50.10.100">
    <property type="entry name" value="Chondroitin AC/alginate lyase"/>
    <property type="match status" value="1"/>
</dbReference>
<evidence type="ECO:0000256" key="1">
    <source>
        <dbReference type="ARBA" id="ARBA00004196"/>
    </source>
</evidence>
<dbReference type="PATRIC" id="fig|1123501.6.peg.242"/>
<comment type="subcellular location">
    <subcellularLocation>
        <location evidence="1">Cell envelope</location>
    </subcellularLocation>
</comment>
<evidence type="ECO:0000313" key="4">
    <source>
        <dbReference type="Proteomes" id="UP000035100"/>
    </source>
</evidence>
<dbReference type="GO" id="GO:0030313">
    <property type="term" value="C:cell envelope"/>
    <property type="evidence" value="ECO:0007669"/>
    <property type="project" value="UniProtKB-SubCell"/>
</dbReference>
<dbReference type="RefSeq" id="WP_018304319.1">
    <property type="nucleotide sequence ID" value="NZ_KB902313.1"/>
</dbReference>
<evidence type="ECO:0000259" key="2">
    <source>
        <dbReference type="Pfam" id="PF07940"/>
    </source>
</evidence>
<dbReference type="EMBL" id="AONG01000003">
    <property type="protein sequence ID" value="KIQ70813.1"/>
    <property type="molecule type" value="Genomic_DNA"/>
</dbReference>
<protein>
    <recommendedName>
        <fullName evidence="2">Heparinase II/III-like C-terminal domain-containing protein</fullName>
    </recommendedName>
</protein>
<name>A0A0D0QID7_9RHOB</name>
<dbReference type="OrthoDB" id="9787373at2"/>
<dbReference type="eggNOG" id="COG5360">
    <property type="taxonomic scope" value="Bacteria"/>
</dbReference>
<accession>A0A0D0QID7</accession>
<gene>
    <name evidence="3" type="ORF">Wenmar_00187</name>
</gene>
<dbReference type="AlphaFoldDB" id="A0A0D0QID7"/>
<reference evidence="3 4" key="1">
    <citation type="submission" date="2013-01" db="EMBL/GenBank/DDBJ databases">
        <authorList>
            <person name="Fiebig A."/>
            <person name="Goeker M."/>
            <person name="Klenk H.-P.P."/>
        </authorList>
    </citation>
    <scope>NUCLEOTIDE SEQUENCE [LARGE SCALE GENOMIC DNA]</scope>
    <source>
        <strain evidence="3 4">DSM 24838</strain>
    </source>
</reference>
<dbReference type="InterPro" id="IPR008929">
    <property type="entry name" value="Chondroitin_lyas"/>
</dbReference>
<organism evidence="3 4">
    <name type="scientific">Wenxinia marina DSM 24838</name>
    <dbReference type="NCBI Taxonomy" id="1123501"/>
    <lineage>
        <taxon>Bacteria</taxon>
        <taxon>Pseudomonadati</taxon>
        <taxon>Pseudomonadota</taxon>
        <taxon>Alphaproteobacteria</taxon>
        <taxon>Rhodobacterales</taxon>
        <taxon>Roseobacteraceae</taxon>
        <taxon>Wenxinia</taxon>
    </lineage>
</organism>
<dbReference type="STRING" id="1123501.Wenmar_00187"/>
<dbReference type="Gene3D" id="2.70.98.70">
    <property type="match status" value="1"/>
</dbReference>
<sequence>MRDRWTGRLARLLDRVEARRSARRGTAAAFHTMPEPRTVGHFARGRQIVAGNLLIGGELLQLGAEAPWDAVSGRPAEAELHGFGWLDDLAAVGDSRARARAQDWQGAWLDRYGGGQGPGWTPGLTGRRLIRWITHAIFLLQGREADAQQRVFRSLGGQTLFLSRRWRSAPPGLPRFEALTGLIYAALALEGQEDLAAPAILALSRECIHQVDGDGGIASRNPEDLLEVLTLLTWAAEALDEAGRPVPEAIAAAITRIAPTLRALRHADGGLARFHGGGRGIDGRLEQALSAAGVRGRRTGGLAMGFARMQGGRTTLIADAAPPPRGAVSAEAHASTLAFELTSARRPVVVNCGSGRSFGPDWRRAGRATPSHSTLCIDGVSSARLADDGETGADLIADGPQAVQAEWTALADGTRLELSHDGWRRSHGLVHARTLDLGFDGRGLVGEEVLTTLTKADETVFDRVMEAEKLAGLRWTVRFHLHPEVEAGLDLGGHAVSLALRSGEIWVFRQDGAARMTLEKSVYLESGRLRPRATQQVVLSGRAMSYATRVRWSLSKAHETPDAVRDYAPAAGSDAD</sequence>